<keyword evidence="3" id="KW-0808">Transferase</keyword>
<dbReference type="GO" id="GO:0008168">
    <property type="term" value="F:methyltransferase activity"/>
    <property type="evidence" value="ECO:0007669"/>
    <property type="project" value="UniProtKB-KW"/>
</dbReference>
<dbReference type="UniPathway" id="UPA00753"/>
<feature type="chain" id="PRO_5007856499" description="Protein-S-isoprenylcysteine O-methyltransferase" evidence="13">
    <location>
        <begin position="20"/>
        <end position="241"/>
    </location>
</feature>
<evidence type="ECO:0000256" key="11">
    <source>
        <dbReference type="ARBA" id="ARBA00023264"/>
    </source>
</evidence>
<dbReference type="Gene3D" id="1.20.120.1630">
    <property type="match status" value="1"/>
</dbReference>
<dbReference type="PANTHER" id="PTHR43847:SF1">
    <property type="entry name" value="BLL3993 PROTEIN"/>
    <property type="match status" value="1"/>
</dbReference>
<dbReference type="InParanoid" id="A0A165DCA2"/>
<organism evidence="14 15">
    <name type="scientific">Laetiporus sulphureus 93-53</name>
    <dbReference type="NCBI Taxonomy" id="1314785"/>
    <lineage>
        <taxon>Eukaryota</taxon>
        <taxon>Fungi</taxon>
        <taxon>Dikarya</taxon>
        <taxon>Basidiomycota</taxon>
        <taxon>Agaricomycotina</taxon>
        <taxon>Agaricomycetes</taxon>
        <taxon>Polyporales</taxon>
        <taxon>Laetiporus</taxon>
    </lineage>
</organism>
<evidence type="ECO:0000256" key="7">
    <source>
        <dbReference type="ARBA" id="ARBA00022989"/>
    </source>
</evidence>
<reference evidence="14 15" key="1">
    <citation type="journal article" date="2016" name="Mol. Biol. Evol.">
        <title>Comparative Genomics of Early-Diverging Mushroom-Forming Fungi Provides Insights into the Origins of Lignocellulose Decay Capabilities.</title>
        <authorList>
            <person name="Nagy L.G."/>
            <person name="Riley R."/>
            <person name="Tritt A."/>
            <person name="Adam C."/>
            <person name="Daum C."/>
            <person name="Floudas D."/>
            <person name="Sun H."/>
            <person name="Yadav J.S."/>
            <person name="Pangilinan J."/>
            <person name="Larsson K.H."/>
            <person name="Matsuura K."/>
            <person name="Barry K."/>
            <person name="Labutti K."/>
            <person name="Kuo R."/>
            <person name="Ohm R.A."/>
            <person name="Bhattacharya S.S."/>
            <person name="Shirouzu T."/>
            <person name="Yoshinaga Y."/>
            <person name="Martin F.M."/>
            <person name="Grigoriev I.V."/>
            <person name="Hibbett D.S."/>
        </authorList>
    </citation>
    <scope>NUCLEOTIDE SEQUENCE [LARGE SCALE GENOMIC DNA]</scope>
    <source>
        <strain evidence="14 15">93-53</strain>
    </source>
</reference>
<evidence type="ECO:0000256" key="5">
    <source>
        <dbReference type="ARBA" id="ARBA00022692"/>
    </source>
</evidence>
<comment type="subcellular location">
    <subcellularLocation>
        <location evidence="1">Endomembrane system</location>
        <topology evidence="1">Multi-pass membrane protein</topology>
    </subcellularLocation>
</comment>
<evidence type="ECO:0000256" key="1">
    <source>
        <dbReference type="ARBA" id="ARBA00004127"/>
    </source>
</evidence>
<dbReference type="Pfam" id="PF04191">
    <property type="entry name" value="PEMT"/>
    <property type="match status" value="1"/>
</dbReference>
<dbReference type="Proteomes" id="UP000076871">
    <property type="component" value="Unassembled WGS sequence"/>
</dbReference>
<evidence type="ECO:0008006" key="16">
    <source>
        <dbReference type="Google" id="ProtNLM"/>
    </source>
</evidence>
<keyword evidence="6" id="KW-0256">Endoplasmic reticulum</keyword>
<evidence type="ECO:0000256" key="8">
    <source>
        <dbReference type="ARBA" id="ARBA00023098"/>
    </source>
</evidence>
<evidence type="ECO:0000256" key="6">
    <source>
        <dbReference type="ARBA" id="ARBA00022824"/>
    </source>
</evidence>
<gene>
    <name evidence="14" type="ORF">LAESUDRAFT_728037</name>
</gene>
<evidence type="ECO:0000256" key="2">
    <source>
        <dbReference type="ARBA" id="ARBA00022516"/>
    </source>
</evidence>
<feature type="transmembrane region" description="Helical" evidence="12">
    <location>
        <begin position="190"/>
        <end position="208"/>
    </location>
</feature>
<keyword evidence="8" id="KW-0443">Lipid metabolism</keyword>
<dbReference type="GeneID" id="63826373"/>
<evidence type="ECO:0000313" key="14">
    <source>
        <dbReference type="EMBL" id="KZT04545.1"/>
    </source>
</evidence>
<keyword evidence="9 12" id="KW-0472">Membrane</keyword>
<keyword evidence="7 12" id="KW-1133">Transmembrane helix</keyword>
<dbReference type="InterPro" id="IPR007318">
    <property type="entry name" value="Phopholipid_MeTrfase"/>
</dbReference>
<keyword evidence="15" id="KW-1185">Reference proteome</keyword>
<evidence type="ECO:0000256" key="9">
    <source>
        <dbReference type="ARBA" id="ARBA00023136"/>
    </source>
</evidence>
<feature type="transmembrane region" description="Helical" evidence="12">
    <location>
        <begin position="99"/>
        <end position="118"/>
    </location>
</feature>
<keyword evidence="3" id="KW-0489">Methyltransferase</keyword>
<evidence type="ECO:0000256" key="12">
    <source>
        <dbReference type="SAM" id="Phobius"/>
    </source>
</evidence>
<protein>
    <recommendedName>
        <fullName evidence="16">Protein-S-isoprenylcysteine O-methyltransferase</fullName>
    </recommendedName>
</protein>
<dbReference type="GO" id="GO:0012505">
    <property type="term" value="C:endomembrane system"/>
    <property type="evidence" value="ECO:0007669"/>
    <property type="project" value="UniProtKB-SubCell"/>
</dbReference>
<keyword evidence="2" id="KW-0444">Lipid biosynthesis</keyword>
<feature type="transmembrane region" description="Helical" evidence="12">
    <location>
        <begin position="159"/>
        <end position="178"/>
    </location>
</feature>
<evidence type="ECO:0000256" key="4">
    <source>
        <dbReference type="ARBA" id="ARBA00022691"/>
    </source>
</evidence>
<feature type="signal peptide" evidence="13">
    <location>
        <begin position="1"/>
        <end position="19"/>
    </location>
</feature>
<dbReference type="AlphaFoldDB" id="A0A165DCA2"/>
<dbReference type="InterPro" id="IPR052527">
    <property type="entry name" value="Metal_cation-efflux_comp"/>
</dbReference>
<evidence type="ECO:0000256" key="10">
    <source>
        <dbReference type="ARBA" id="ARBA00023209"/>
    </source>
</evidence>
<keyword evidence="5 12" id="KW-0812">Transmembrane</keyword>
<keyword evidence="11" id="KW-1208">Phospholipid metabolism</keyword>
<keyword evidence="4" id="KW-0949">S-adenosyl-L-methionine</keyword>
<sequence length="241" mass="26938">MALLVKAFLILSAAFSAHTALTPPTPPPKKDEIRKDVSLGERFFGRIIRSITGLNKNLIWVMALCETAVILACENPSHPLARRVLNLLIFAPDSSIDKIGISPVFLVGWTLAIFSGYFRIQCFRALGRLFTYEITLRDNHQLITSGPYSIVRHPAYTSLMLGFLGIALCHGSSGSWFMECGLFNTLGGKLLGYGYLVSMVYGFVSMTLRTPLEDELLKKEFGAQWVQWSQRVPYRLLPGIY</sequence>
<evidence type="ECO:0000313" key="15">
    <source>
        <dbReference type="Proteomes" id="UP000076871"/>
    </source>
</evidence>
<proteinExistence type="predicted"/>
<keyword evidence="13" id="KW-0732">Signal</keyword>
<evidence type="ECO:0000256" key="3">
    <source>
        <dbReference type="ARBA" id="ARBA00022603"/>
    </source>
</evidence>
<dbReference type="RefSeq" id="XP_040762285.1">
    <property type="nucleotide sequence ID" value="XM_040909344.1"/>
</dbReference>
<name>A0A165DCA2_9APHY</name>
<evidence type="ECO:0000256" key="13">
    <source>
        <dbReference type="SAM" id="SignalP"/>
    </source>
</evidence>
<dbReference type="EMBL" id="KV427636">
    <property type="protein sequence ID" value="KZT04545.1"/>
    <property type="molecule type" value="Genomic_DNA"/>
</dbReference>
<dbReference type="GO" id="GO:0032259">
    <property type="term" value="P:methylation"/>
    <property type="evidence" value="ECO:0007669"/>
    <property type="project" value="UniProtKB-KW"/>
</dbReference>
<accession>A0A165DCA2</accession>
<keyword evidence="10" id="KW-0594">Phospholipid biosynthesis</keyword>
<dbReference type="PANTHER" id="PTHR43847">
    <property type="entry name" value="BLL3993 PROTEIN"/>
    <property type="match status" value="1"/>
</dbReference>
<dbReference type="GO" id="GO:0006656">
    <property type="term" value="P:phosphatidylcholine biosynthetic process"/>
    <property type="evidence" value="ECO:0007669"/>
    <property type="project" value="UniProtKB-UniPathway"/>
</dbReference>
<dbReference type="OrthoDB" id="422086at2759"/>